<accession>A0AAD7RQV1</accession>
<keyword evidence="3" id="KW-1185">Reference proteome</keyword>
<comment type="caution">
    <text evidence="2">The sequence shown here is derived from an EMBL/GenBank/DDBJ whole genome shotgun (WGS) entry which is preliminary data.</text>
</comment>
<feature type="region of interest" description="Disordered" evidence="1">
    <location>
        <begin position="56"/>
        <end position="115"/>
    </location>
</feature>
<organism evidence="2 3">
    <name type="scientific">Aldrovandia affinis</name>
    <dbReference type="NCBI Taxonomy" id="143900"/>
    <lineage>
        <taxon>Eukaryota</taxon>
        <taxon>Metazoa</taxon>
        <taxon>Chordata</taxon>
        <taxon>Craniata</taxon>
        <taxon>Vertebrata</taxon>
        <taxon>Euteleostomi</taxon>
        <taxon>Actinopterygii</taxon>
        <taxon>Neopterygii</taxon>
        <taxon>Teleostei</taxon>
        <taxon>Notacanthiformes</taxon>
        <taxon>Halosauridae</taxon>
        <taxon>Aldrovandia</taxon>
    </lineage>
</organism>
<protein>
    <submittedName>
        <fullName evidence="2">Uncharacterized protein</fullName>
    </submittedName>
</protein>
<proteinExistence type="predicted"/>
<gene>
    <name evidence="2" type="ORF">AAFF_G00132210</name>
</gene>
<reference evidence="2" key="1">
    <citation type="journal article" date="2023" name="Science">
        <title>Genome structures resolve the early diversification of teleost fishes.</title>
        <authorList>
            <person name="Parey E."/>
            <person name="Louis A."/>
            <person name="Montfort J."/>
            <person name="Bouchez O."/>
            <person name="Roques C."/>
            <person name="Iampietro C."/>
            <person name="Lluch J."/>
            <person name="Castinel A."/>
            <person name="Donnadieu C."/>
            <person name="Desvignes T."/>
            <person name="Floi Bucao C."/>
            <person name="Jouanno E."/>
            <person name="Wen M."/>
            <person name="Mejri S."/>
            <person name="Dirks R."/>
            <person name="Jansen H."/>
            <person name="Henkel C."/>
            <person name="Chen W.J."/>
            <person name="Zahm M."/>
            <person name="Cabau C."/>
            <person name="Klopp C."/>
            <person name="Thompson A.W."/>
            <person name="Robinson-Rechavi M."/>
            <person name="Braasch I."/>
            <person name="Lecointre G."/>
            <person name="Bobe J."/>
            <person name="Postlethwait J.H."/>
            <person name="Berthelot C."/>
            <person name="Roest Crollius H."/>
            <person name="Guiguen Y."/>
        </authorList>
    </citation>
    <scope>NUCLEOTIDE SEQUENCE</scope>
    <source>
        <strain evidence="2">NC1722</strain>
    </source>
</reference>
<dbReference type="EMBL" id="JAINUG010000193">
    <property type="protein sequence ID" value="KAJ8388507.1"/>
    <property type="molecule type" value="Genomic_DNA"/>
</dbReference>
<feature type="region of interest" description="Disordered" evidence="1">
    <location>
        <begin position="1"/>
        <end position="20"/>
    </location>
</feature>
<evidence type="ECO:0000256" key="1">
    <source>
        <dbReference type="SAM" id="MobiDB-lite"/>
    </source>
</evidence>
<dbReference type="AlphaFoldDB" id="A0AAD7RQV1"/>
<dbReference type="Proteomes" id="UP001221898">
    <property type="component" value="Unassembled WGS sequence"/>
</dbReference>
<name>A0AAD7RQV1_9TELE</name>
<sequence length="115" mass="12330">MVCRSGVRRVQDGQTAGVERPQSAGYLGVTRAEGKLNPGGITQAKACYAAMNFRHTGTPEQARGTGQRDPATRLASRPEPRGIRAHNRSVPRSLGDICGLKLGRGHSRAQPRNVD</sequence>
<evidence type="ECO:0000313" key="2">
    <source>
        <dbReference type="EMBL" id="KAJ8388507.1"/>
    </source>
</evidence>
<evidence type="ECO:0000313" key="3">
    <source>
        <dbReference type="Proteomes" id="UP001221898"/>
    </source>
</evidence>